<feature type="compositionally biased region" description="Acidic residues" evidence="2">
    <location>
        <begin position="328"/>
        <end position="344"/>
    </location>
</feature>
<evidence type="ECO:0000256" key="2">
    <source>
        <dbReference type="SAM" id="MobiDB-lite"/>
    </source>
</evidence>
<feature type="coiled-coil region" evidence="1">
    <location>
        <begin position="127"/>
        <end position="168"/>
    </location>
</feature>
<organism evidence="4">
    <name type="scientific">Drosophila rhopaloa</name>
    <name type="common">Fruit fly</name>
    <dbReference type="NCBI Taxonomy" id="1041015"/>
    <lineage>
        <taxon>Eukaryota</taxon>
        <taxon>Metazoa</taxon>
        <taxon>Ecdysozoa</taxon>
        <taxon>Arthropoda</taxon>
        <taxon>Hexapoda</taxon>
        <taxon>Insecta</taxon>
        <taxon>Pterygota</taxon>
        <taxon>Neoptera</taxon>
        <taxon>Endopterygota</taxon>
        <taxon>Diptera</taxon>
        <taxon>Brachycera</taxon>
        <taxon>Muscomorpha</taxon>
        <taxon>Ephydroidea</taxon>
        <taxon>Drosophilidae</taxon>
        <taxon>Drosophila</taxon>
        <taxon>Sophophora</taxon>
    </lineage>
</organism>
<sequence length="380" mass="41205">MMHTTKTALLLVAVALSASCAVSSPQPDFGLEELWDNLNKTGQVILDGLANATKNGTAITGEFLDGVKNATAQYSHETVEFAHKIAQALHRAATEGIADFSSDLRSVIEQLRGAINQVRNVVKRKALKDALAALQTVNATVADLEAAVENLNDRLEEEKEKYAAEIQEKWSNWADAQLDRVDQETNGVGNQEAEEILDELVSRYSGYLQSCVEELQVRQGIYEQNVHRAIVKYHNATNNVSAQIELCLQSPLGILSCRSGINQALSGLKTAPAELLSLKLQGLRLLAVGLDAGGCVGQTLEEHELEKPSVERKLDEIIQDYLNQQNASDDDSSSEEDSTTEDVSDLQGSSSPDDDDSSSEEGSTTEDVSDLQGDDTTKSE</sequence>
<dbReference type="OrthoDB" id="8058591at2759"/>
<accession>A0A6P4EQN7</accession>
<feature type="chain" id="PRO_5027553110" evidence="3">
    <location>
        <begin position="24"/>
        <end position="380"/>
    </location>
</feature>
<evidence type="ECO:0000313" key="4">
    <source>
        <dbReference type="RefSeq" id="XP_016980402.1"/>
    </source>
</evidence>
<reference evidence="4" key="1">
    <citation type="submission" date="2025-08" db="UniProtKB">
        <authorList>
            <consortium name="RefSeq"/>
        </authorList>
    </citation>
    <scope>IDENTIFICATION</scope>
</reference>
<gene>
    <name evidence="4" type="primary">LOC108045545</name>
</gene>
<keyword evidence="1" id="KW-0175">Coiled coil</keyword>
<name>A0A6P4EQN7_DRORH</name>
<feature type="signal peptide" evidence="3">
    <location>
        <begin position="1"/>
        <end position="23"/>
    </location>
</feature>
<feature type="region of interest" description="Disordered" evidence="2">
    <location>
        <begin position="323"/>
        <end position="380"/>
    </location>
</feature>
<feature type="compositionally biased region" description="Acidic residues" evidence="2">
    <location>
        <begin position="352"/>
        <end position="373"/>
    </location>
</feature>
<dbReference type="GeneID" id="108045545"/>
<proteinExistence type="predicted"/>
<dbReference type="AlphaFoldDB" id="A0A6P4EQN7"/>
<evidence type="ECO:0000256" key="1">
    <source>
        <dbReference type="SAM" id="Coils"/>
    </source>
</evidence>
<protein>
    <submittedName>
        <fullName evidence="4">Uncharacterized protein LOC108045545</fullName>
    </submittedName>
</protein>
<dbReference type="RefSeq" id="XP_016980402.1">
    <property type="nucleotide sequence ID" value="XM_017124913.1"/>
</dbReference>
<dbReference type="PROSITE" id="PS51257">
    <property type="entry name" value="PROKAR_LIPOPROTEIN"/>
    <property type="match status" value="1"/>
</dbReference>
<dbReference type="RefSeq" id="XP_016980402.2">
    <property type="nucleotide sequence ID" value="XM_017124913.2"/>
</dbReference>
<keyword evidence="3" id="KW-0732">Signal</keyword>
<evidence type="ECO:0000256" key="3">
    <source>
        <dbReference type="SAM" id="SignalP"/>
    </source>
</evidence>